<evidence type="ECO:0000256" key="1">
    <source>
        <dbReference type="SAM" id="Phobius"/>
    </source>
</evidence>
<evidence type="ECO:0000313" key="2">
    <source>
        <dbReference type="EnsemblMetazoa" id="GPAI032581-PA"/>
    </source>
</evidence>
<feature type="transmembrane region" description="Helical" evidence="1">
    <location>
        <begin position="6"/>
        <end position="27"/>
    </location>
</feature>
<dbReference type="Proteomes" id="UP000092445">
    <property type="component" value="Unassembled WGS sequence"/>
</dbReference>
<dbReference type="AlphaFoldDB" id="A0A1B0A2N5"/>
<accession>A0A1B0A2N5</accession>
<dbReference type="VEuPathDB" id="VectorBase:GPAI032581"/>
<reference evidence="3" key="1">
    <citation type="submission" date="2014-03" db="EMBL/GenBank/DDBJ databases">
        <authorList>
            <person name="Aksoy S."/>
            <person name="Warren W."/>
            <person name="Wilson R.K."/>
        </authorList>
    </citation>
    <scope>NUCLEOTIDE SEQUENCE [LARGE SCALE GENOMIC DNA]</scope>
    <source>
        <strain evidence="3">IAEA</strain>
    </source>
</reference>
<protein>
    <submittedName>
        <fullName evidence="2">Uncharacterized protein</fullName>
    </submittedName>
</protein>
<keyword evidence="1" id="KW-0472">Membrane</keyword>
<proteinExistence type="predicted"/>
<sequence length="74" mass="8293">LAGAALHYDYIFIITAAVSLTSTLAFAKNATIVNANSSESFLLHRLKYNPIVVHTQAQNYEHPTLSEYEECHRN</sequence>
<dbReference type="EnsemblMetazoa" id="GPAI032581-RA">
    <property type="protein sequence ID" value="GPAI032581-PA"/>
    <property type="gene ID" value="GPAI032581"/>
</dbReference>
<reference evidence="2" key="2">
    <citation type="submission" date="2020-05" db="UniProtKB">
        <authorList>
            <consortium name="EnsemblMetazoa"/>
        </authorList>
    </citation>
    <scope>IDENTIFICATION</scope>
    <source>
        <strain evidence="2">IAEA</strain>
    </source>
</reference>
<name>A0A1B0A2N5_GLOPL</name>
<keyword evidence="1" id="KW-0812">Transmembrane</keyword>
<keyword evidence="1" id="KW-1133">Transmembrane helix</keyword>
<evidence type="ECO:0000313" key="3">
    <source>
        <dbReference type="Proteomes" id="UP000092445"/>
    </source>
</evidence>
<organism evidence="2 3">
    <name type="scientific">Glossina pallidipes</name>
    <name type="common">Tsetse fly</name>
    <dbReference type="NCBI Taxonomy" id="7398"/>
    <lineage>
        <taxon>Eukaryota</taxon>
        <taxon>Metazoa</taxon>
        <taxon>Ecdysozoa</taxon>
        <taxon>Arthropoda</taxon>
        <taxon>Hexapoda</taxon>
        <taxon>Insecta</taxon>
        <taxon>Pterygota</taxon>
        <taxon>Neoptera</taxon>
        <taxon>Endopterygota</taxon>
        <taxon>Diptera</taxon>
        <taxon>Brachycera</taxon>
        <taxon>Muscomorpha</taxon>
        <taxon>Hippoboscoidea</taxon>
        <taxon>Glossinidae</taxon>
        <taxon>Glossina</taxon>
    </lineage>
</organism>
<keyword evidence="3" id="KW-1185">Reference proteome</keyword>